<protein>
    <submittedName>
        <fullName evidence="2">Uncharacterized protein</fullName>
    </submittedName>
</protein>
<gene>
    <name evidence="2" type="ORF">J2X26_000879</name>
</gene>
<name>A0ABU0EBD8_9CELL</name>
<evidence type="ECO:0000313" key="3">
    <source>
        <dbReference type="Proteomes" id="UP001239626"/>
    </source>
</evidence>
<dbReference type="Proteomes" id="UP001239626">
    <property type="component" value="Unassembled WGS sequence"/>
</dbReference>
<feature type="region of interest" description="Disordered" evidence="1">
    <location>
        <begin position="284"/>
        <end position="353"/>
    </location>
</feature>
<sequence>MEHSSASRTRACVPALVRECGCQLGEARRAGGEPVLTCESGWPTPPGQSAGHRARRFIPRRSVVSSTTLPRWCRGAVMSVRGTSWRSTLGRVSRRRFDGSARDRHRSLGMRTATGRVAAGLFVRTCTCVCPVRPQKGAREWRTWAVGRVVSRGTVGCSSRSCMTHWLHRCSQGSPRSTARRRATALTGVWARPIAIAGSCRRPTESWESCRLQGACGRAWHAEVCSPVVSRETCGPESSPRCARSGPSLLPLPGCPAARVWGWSDACRWLEGPLIKRGPHILTVGRRPRFGGRGRHDTPVDQEPPVAPASDSLSTCRAQPVRTRRSLSGTNPSRGAEQATRWADRRREPTTQG</sequence>
<evidence type="ECO:0000313" key="2">
    <source>
        <dbReference type="EMBL" id="MDQ0372582.1"/>
    </source>
</evidence>
<comment type="caution">
    <text evidence="2">The sequence shown here is derived from an EMBL/GenBank/DDBJ whole genome shotgun (WGS) entry which is preliminary data.</text>
</comment>
<reference evidence="2 3" key="1">
    <citation type="submission" date="2023-07" db="EMBL/GenBank/DDBJ databases">
        <title>Sorghum-associated microbial communities from plants grown in Nebraska, USA.</title>
        <authorList>
            <person name="Schachtman D."/>
        </authorList>
    </citation>
    <scope>NUCLEOTIDE SEQUENCE [LARGE SCALE GENOMIC DNA]</scope>
    <source>
        <strain evidence="2 3">BE332</strain>
    </source>
</reference>
<evidence type="ECO:0000256" key="1">
    <source>
        <dbReference type="SAM" id="MobiDB-lite"/>
    </source>
</evidence>
<organism evidence="2 3">
    <name type="scientific">Cellulomonas humilata</name>
    <dbReference type="NCBI Taxonomy" id="144055"/>
    <lineage>
        <taxon>Bacteria</taxon>
        <taxon>Bacillati</taxon>
        <taxon>Actinomycetota</taxon>
        <taxon>Actinomycetes</taxon>
        <taxon>Micrococcales</taxon>
        <taxon>Cellulomonadaceae</taxon>
        <taxon>Cellulomonas</taxon>
    </lineage>
</organism>
<accession>A0ABU0EBD8</accession>
<proteinExistence type="predicted"/>
<dbReference type="EMBL" id="JAUSVB010000001">
    <property type="protein sequence ID" value="MDQ0372582.1"/>
    <property type="molecule type" value="Genomic_DNA"/>
</dbReference>
<feature type="compositionally biased region" description="Basic and acidic residues" evidence="1">
    <location>
        <begin position="342"/>
        <end position="353"/>
    </location>
</feature>
<keyword evidence="3" id="KW-1185">Reference proteome</keyword>